<evidence type="ECO:0000313" key="10">
    <source>
        <dbReference type="Proteomes" id="UP000636394"/>
    </source>
</evidence>
<dbReference type="CDD" id="cd17574">
    <property type="entry name" value="REC_OmpR"/>
    <property type="match status" value="1"/>
</dbReference>
<evidence type="ECO:0000313" key="9">
    <source>
        <dbReference type="EMBL" id="QTU83663.1"/>
    </source>
</evidence>
<evidence type="ECO:0000256" key="1">
    <source>
        <dbReference type="ARBA" id="ARBA00022553"/>
    </source>
</evidence>
<protein>
    <submittedName>
        <fullName evidence="8 9">Response regulator</fullName>
    </submittedName>
</protein>
<dbReference type="PROSITE" id="PS51755">
    <property type="entry name" value="OMPR_PHOB"/>
    <property type="match status" value="1"/>
</dbReference>
<dbReference type="CDD" id="cd00383">
    <property type="entry name" value="trans_reg_C"/>
    <property type="match status" value="1"/>
</dbReference>
<dbReference type="Proteomes" id="UP000671910">
    <property type="component" value="Chromosome"/>
</dbReference>
<keyword evidence="3 5" id="KW-0238">DNA-binding</keyword>
<dbReference type="InterPro" id="IPR001867">
    <property type="entry name" value="OmpR/PhoB-type_DNA-bd"/>
</dbReference>
<feature type="DNA-binding region" description="OmpR/PhoB-type" evidence="5">
    <location>
        <begin position="123"/>
        <end position="223"/>
    </location>
</feature>
<dbReference type="GO" id="GO:0006355">
    <property type="term" value="P:regulation of DNA-templated transcription"/>
    <property type="evidence" value="ECO:0007669"/>
    <property type="project" value="InterPro"/>
</dbReference>
<dbReference type="SUPFAM" id="SSF52172">
    <property type="entry name" value="CheY-like"/>
    <property type="match status" value="1"/>
</dbReference>
<dbReference type="InterPro" id="IPR039420">
    <property type="entry name" value="WalR-like"/>
</dbReference>
<dbReference type="GO" id="GO:0005829">
    <property type="term" value="C:cytosol"/>
    <property type="evidence" value="ECO:0007669"/>
    <property type="project" value="TreeGrafter"/>
</dbReference>
<dbReference type="Gene3D" id="1.10.10.10">
    <property type="entry name" value="Winged helix-like DNA-binding domain superfamily/Winged helix DNA-binding domain"/>
    <property type="match status" value="1"/>
</dbReference>
<dbReference type="EMBL" id="CP072829">
    <property type="protein sequence ID" value="QTU83663.1"/>
    <property type="molecule type" value="Genomic_DNA"/>
</dbReference>
<evidence type="ECO:0000256" key="3">
    <source>
        <dbReference type="ARBA" id="ARBA00023125"/>
    </source>
</evidence>
<dbReference type="GO" id="GO:0000976">
    <property type="term" value="F:transcription cis-regulatory region binding"/>
    <property type="evidence" value="ECO:0007669"/>
    <property type="project" value="TreeGrafter"/>
</dbReference>
<dbReference type="PANTHER" id="PTHR48111:SF40">
    <property type="entry name" value="PHOSPHATE REGULON TRANSCRIPTIONAL REGULATORY PROTEIN PHOB"/>
    <property type="match status" value="1"/>
</dbReference>
<feature type="domain" description="OmpR/PhoB-type" evidence="7">
    <location>
        <begin position="123"/>
        <end position="223"/>
    </location>
</feature>
<organism evidence="9 11">
    <name type="scientific">Xiamenia xianingshaonis</name>
    <dbReference type="NCBI Taxonomy" id="2682776"/>
    <lineage>
        <taxon>Bacteria</taxon>
        <taxon>Bacillati</taxon>
        <taxon>Actinomycetota</taxon>
        <taxon>Coriobacteriia</taxon>
        <taxon>Eggerthellales</taxon>
        <taxon>Eggerthellaceae</taxon>
        <taxon>Xiamenia</taxon>
    </lineage>
</organism>
<evidence type="ECO:0000259" key="6">
    <source>
        <dbReference type="PROSITE" id="PS50110"/>
    </source>
</evidence>
<dbReference type="Gene3D" id="3.40.50.2300">
    <property type="match status" value="1"/>
</dbReference>
<dbReference type="PANTHER" id="PTHR48111">
    <property type="entry name" value="REGULATOR OF RPOS"/>
    <property type="match status" value="1"/>
</dbReference>
<evidence type="ECO:0000259" key="7">
    <source>
        <dbReference type="PROSITE" id="PS51755"/>
    </source>
</evidence>
<dbReference type="InterPro" id="IPR036388">
    <property type="entry name" value="WH-like_DNA-bd_sf"/>
</dbReference>
<proteinExistence type="predicted"/>
<keyword evidence="10" id="KW-1185">Reference proteome</keyword>
<dbReference type="KEGG" id="ebz:J7S26_04485"/>
<reference evidence="9" key="2">
    <citation type="submission" date="2021-04" db="EMBL/GenBank/DDBJ databases">
        <title>Novel species in family Eggerthellaceae.</title>
        <authorList>
            <person name="Zhang G."/>
        </authorList>
    </citation>
    <scope>NUCLEOTIDE SEQUENCE</scope>
    <source>
        <strain evidence="9">Zg-886</strain>
    </source>
</reference>
<dbReference type="AlphaFoldDB" id="A0A9E6STQ7"/>
<evidence type="ECO:0000256" key="4">
    <source>
        <dbReference type="PROSITE-ProRule" id="PRU00169"/>
    </source>
</evidence>
<feature type="domain" description="Response regulatory" evidence="6">
    <location>
        <begin position="2"/>
        <end position="116"/>
    </location>
</feature>
<name>A0A9E6STQ7_9ACTN</name>
<dbReference type="GO" id="GO:0032993">
    <property type="term" value="C:protein-DNA complex"/>
    <property type="evidence" value="ECO:0007669"/>
    <property type="project" value="TreeGrafter"/>
</dbReference>
<evidence type="ECO:0000256" key="2">
    <source>
        <dbReference type="ARBA" id="ARBA00023012"/>
    </source>
</evidence>
<dbReference type="PROSITE" id="PS50110">
    <property type="entry name" value="RESPONSE_REGULATORY"/>
    <property type="match status" value="1"/>
</dbReference>
<dbReference type="GO" id="GO:0000156">
    <property type="term" value="F:phosphorelay response regulator activity"/>
    <property type="evidence" value="ECO:0007669"/>
    <property type="project" value="TreeGrafter"/>
</dbReference>
<keyword evidence="2" id="KW-0902">Two-component regulatory system</keyword>
<dbReference type="EMBL" id="WPCR01000003">
    <property type="protein sequence ID" value="NHM13801.1"/>
    <property type="molecule type" value="Genomic_DNA"/>
</dbReference>
<dbReference type="Proteomes" id="UP000636394">
    <property type="component" value="Unassembled WGS sequence"/>
</dbReference>
<dbReference type="Pfam" id="PF00072">
    <property type="entry name" value="Response_reg"/>
    <property type="match status" value="1"/>
</dbReference>
<dbReference type="RefSeq" id="WP_166338855.1">
    <property type="nucleotide sequence ID" value="NZ_CP072829.1"/>
</dbReference>
<evidence type="ECO:0000313" key="11">
    <source>
        <dbReference type="Proteomes" id="UP000671910"/>
    </source>
</evidence>
<dbReference type="SMART" id="SM00448">
    <property type="entry name" value="REC"/>
    <property type="match status" value="1"/>
</dbReference>
<reference evidence="8 10" key="1">
    <citation type="submission" date="2019-11" db="EMBL/GenBank/DDBJ databases">
        <title>Eggerthellaceae novel genus isolated from the rectal contents of marmort.</title>
        <authorList>
            <person name="Zhang G."/>
        </authorList>
    </citation>
    <scope>NUCLEOTIDE SEQUENCE [LARGE SCALE GENOMIC DNA]</scope>
    <source>
        <strain evidence="10">zg-886</strain>
        <strain evidence="8">Zg-886</strain>
    </source>
</reference>
<keyword evidence="1 4" id="KW-0597">Phosphoprotein</keyword>
<accession>A0A9E6STQ7</accession>
<dbReference type="Pfam" id="PF00486">
    <property type="entry name" value="Trans_reg_C"/>
    <property type="match status" value="1"/>
</dbReference>
<sequence length="229" mass="24905">MNVLLVEDDPTIVEALSRLLDAEGLRVMACARQSEAVELAGRESFAIALLDVTLPEGSGFGVCAALRAISPEMPIIFLTASDDEYSTVAGLEAGAVDYIAKPFRPRELTSRIRAALRRSAGAAPVLRAGDVELDPTRATCTKAGSDVVLSAMEYRLLLVLMQAHGRLVTREGLRDAIWDSAGEYVEDNTLNVYVRRLREKIEDVPSNPRVLLTVRGLGYKMADAKERTS</sequence>
<feature type="modified residue" description="4-aspartylphosphate" evidence="4">
    <location>
        <position position="51"/>
    </location>
</feature>
<dbReference type="SMART" id="SM00862">
    <property type="entry name" value="Trans_reg_C"/>
    <property type="match status" value="1"/>
</dbReference>
<dbReference type="InterPro" id="IPR001789">
    <property type="entry name" value="Sig_transdc_resp-reg_receiver"/>
</dbReference>
<dbReference type="InterPro" id="IPR011006">
    <property type="entry name" value="CheY-like_superfamily"/>
</dbReference>
<evidence type="ECO:0000313" key="8">
    <source>
        <dbReference type="EMBL" id="NHM13801.1"/>
    </source>
</evidence>
<gene>
    <name evidence="8" type="ORF">GMI68_03265</name>
    <name evidence="9" type="ORF">J7S26_04485</name>
</gene>
<evidence type="ECO:0000256" key="5">
    <source>
        <dbReference type="PROSITE-ProRule" id="PRU01091"/>
    </source>
</evidence>